<name>A0A4Y7PZR9_9AGAM</name>
<evidence type="ECO:0000313" key="6">
    <source>
        <dbReference type="Proteomes" id="UP000294933"/>
    </source>
</evidence>
<dbReference type="InterPro" id="IPR050477">
    <property type="entry name" value="GrpII_AminoAcid_Decarb"/>
</dbReference>
<sequence length="1081" mass="121139">MMRCVALGVAAKMEMPLSNLCPSCRSFGWNSMYSDSVYYKKHTFVFNLPLTGPPNLTDPLPSIRTSMDNYLDRHDAVGAWFLGPRAENFRYLEHLFKYVLDEQEKARKGYFPKDNQFVSSQMQASDLFKENMAKLDETVKKLGPLLAEHSVPFWNPRYCGHMVMDTTMPGMIGYLMAMMYNSNNVATEASPVTSVIEIIVGKQLCEMVGFNVDVNHSPVGWGHITCGGSIANLESMWSARNLKFYPLSLTLAMDKGGPLEFIADSFSLSTCTGDEKLIKNFTTWELLNIVPEVVLDIPDRLYKQYSFTPTFLQSCMNDYIIQSTSKDSEILEERFGREQLKNMAYMTSATKHYSWPKGAAITGIGSANLLAINVDESARMDIVDLRKRLEECLSAKRAVYAVVAIMGTTEHGAVDPLKEIIDLRNEFRSKGLSFVLHGDAAWGAYFCTTLQPVKEARRPGFVPAVPLKKSTQDGLRHLRFCDSVTVDPHKSGYIQYPAGGLLYRDERMRHLVTWTSPVIFSSSEEESIGTYGIEGSKPGAAPVAVWLSHQVIGLNPDGYGTLLCEANFSAVKMYTHLATMSKTDTEFIVAPLNMLPAEMDDGDVEAQKQFIRDRIMSVPNSEIVEDAEAMELLPELGSDLAINAFAINFKVNGKINDDIAEANDLGRRVFKRLSISSIHDHRDDKPLLLTSSALSQSNYSKCLTNLKSRVGLKGEQDLFILINVVMSPFPTDADFTGELCRELQQVIEEEVQVSKFRNTVTPDIHGFVMQGLEKLYLVHLPMFSMANQRFQLVITGDLPPVAMEAYVDARRKNPTSYFTLANAKKEILADMLERGSFEAVINQGLPDSASSHFMSRVKLTNIRVILQRRLDSKFISSAYPRFSMPFYIYGTEKERHITHALVAAPNIQLCADQVQLAIKDMPSGEGPFVAHFIHVPEHAMQPFPPNEKIQIQSDPPFFFRPGAEFEVELTADLARDPILAKGKVTLSKNIFVDTNMLNMDPVISKAPSPAVDHRIQKSSPSFTLTSSFDHYVSAKTGSHHALPLLEEKKKSWRREWHEVVVSSTLSSCFLETSNPWVQNNL</sequence>
<proteinExistence type="predicted"/>
<evidence type="ECO:0000256" key="4">
    <source>
        <dbReference type="PIRSR" id="PIRSR602129-50"/>
    </source>
</evidence>
<dbReference type="STRING" id="50990.A0A4Y7PZR9"/>
<dbReference type="PANTHER" id="PTHR42735">
    <property type="match status" value="1"/>
</dbReference>
<dbReference type="Proteomes" id="UP000294933">
    <property type="component" value="Unassembled WGS sequence"/>
</dbReference>
<dbReference type="EMBL" id="ML170191">
    <property type="protein sequence ID" value="TDL20030.1"/>
    <property type="molecule type" value="Genomic_DNA"/>
</dbReference>
<gene>
    <name evidence="5" type="ORF">BD410DRAFT_821957</name>
</gene>
<dbReference type="GO" id="GO:0019752">
    <property type="term" value="P:carboxylic acid metabolic process"/>
    <property type="evidence" value="ECO:0007669"/>
    <property type="project" value="InterPro"/>
</dbReference>
<dbReference type="GO" id="GO:0016830">
    <property type="term" value="F:carbon-carbon lyase activity"/>
    <property type="evidence" value="ECO:0007669"/>
    <property type="project" value="InterPro"/>
</dbReference>
<keyword evidence="5" id="KW-0808">Transferase</keyword>
<comment type="cofactor">
    <cofactor evidence="1 4">
        <name>pyridoxal 5'-phosphate</name>
        <dbReference type="ChEBI" id="CHEBI:597326"/>
    </cofactor>
</comment>
<accession>A0A4Y7PZR9</accession>
<evidence type="ECO:0000256" key="2">
    <source>
        <dbReference type="ARBA" id="ARBA00022898"/>
    </source>
</evidence>
<organism evidence="5 6">
    <name type="scientific">Rickenella mellea</name>
    <dbReference type="NCBI Taxonomy" id="50990"/>
    <lineage>
        <taxon>Eukaryota</taxon>
        <taxon>Fungi</taxon>
        <taxon>Dikarya</taxon>
        <taxon>Basidiomycota</taxon>
        <taxon>Agaricomycotina</taxon>
        <taxon>Agaricomycetes</taxon>
        <taxon>Hymenochaetales</taxon>
        <taxon>Rickenellaceae</taxon>
        <taxon>Rickenella</taxon>
    </lineage>
</organism>
<dbReference type="Pfam" id="PF00282">
    <property type="entry name" value="Pyridoxal_deC"/>
    <property type="match status" value="2"/>
</dbReference>
<evidence type="ECO:0000256" key="1">
    <source>
        <dbReference type="ARBA" id="ARBA00001933"/>
    </source>
</evidence>
<evidence type="ECO:0000256" key="3">
    <source>
        <dbReference type="ARBA" id="ARBA00023239"/>
    </source>
</evidence>
<dbReference type="SUPFAM" id="SSF53383">
    <property type="entry name" value="PLP-dependent transferases"/>
    <property type="match status" value="1"/>
</dbReference>
<keyword evidence="3" id="KW-0456">Lyase</keyword>
<keyword evidence="6" id="KW-1185">Reference proteome</keyword>
<dbReference type="InterPro" id="IPR015421">
    <property type="entry name" value="PyrdxlP-dep_Trfase_major"/>
</dbReference>
<dbReference type="GO" id="GO:0016740">
    <property type="term" value="F:transferase activity"/>
    <property type="evidence" value="ECO:0007669"/>
    <property type="project" value="UniProtKB-KW"/>
</dbReference>
<protein>
    <submittedName>
        <fullName evidence="5">PLP-dependent transferase</fullName>
    </submittedName>
</protein>
<keyword evidence="2 4" id="KW-0663">Pyridoxal phosphate</keyword>
<dbReference type="VEuPathDB" id="FungiDB:BD410DRAFT_821957"/>
<reference evidence="5 6" key="1">
    <citation type="submission" date="2018-06" db="EMBL/GenBank/DDBJ databases">
        <title>A transcriptomic atlas of mushroom development highlights an independent origin of complex multicellularity.</title>
        <authorList>
            <consortium name="DOE Joint Genome Institute"/>
            <person name="Krizsan K."/>
            <person name="Almasi E."/>
            <person name="Merenyi Z."/>
            <person name="Sahu N."/>
            <person name="Viragh M."/>
            <person name="Koszo T."/>
            <person name="Mondo S."/>
            <person name="Kiss B."/>
            <person name="Balint B."/>
            <person name="Kues U."/>
            <person name="Barry K."/>
            <person name="Hegedus J.C."/>
            <person name="Henrissat B."/>
            <person name="Johnson J."/>
            <person name="Lipzen A."/>
            <person name="Ohm R."/>
            <person name="Nagy I."/>
            <person name="Pangilinan J."/>
            <person name="Yan J."/>
            <person name="Xiong Y."/>
            <person name="Grigoriev I.V."/>
            <person name="Hibbett D.S."/>
            <person name="Nagy L.G."/>
        </authorList>
    </citation>
    <scope>NUCLEOTIDE SEQUENCE [LARGE SCALE GENOMIC DNA]</scope>
    <source>
        <strain evidence="5 6">SZMC22713</strain>
    </source>
</reference>
<dbReference type="OrthoDB" id="2161780at2759"/>
<dbReference type="InterPro" id="IPR002129">
    <property type="entry name" value="PyrdxlP-dep_de-COase"/>
</dbReference>
<feature type="modified residue" description="N6-(pyridoxal phosphate)lysine" evidence="4">
    <location>
        <position position="490"/>
    </location>
</feature>
<dbReference type="AlphaFoldDB" id="A0A4Y7PZR9"/>
<dbReference type="Gene3D" id="3.40.640.10">
    <property type="entry name" value="Type I PLP-dependent aspartate aminotransferase-like (Major domain)"/>
    <property type="match status" value="1"/>
</dbReference>
<dbReference type="InterPro" id="IPR015424">
    <property type="entry name" value="PyrdxlP-dep_Trfase"/>
</dbReference>
<dbReference type="GO" id="GO:0030170">
    <property type="term" value="F:pyridoxal phosphate binding"/>
    <property type="evidence" value="ECO:0007669"/>
    <property type="project" value="InterPro"/>
</dbReference>
<dbReference type="PANTHER" id="PTHR42735:SF4">
    <property type="entry name" value="PYRIDOXAL PHOSPHATE-DEPENDENT DECARBOXYLASE FAMILY PROTEIN"/>
    <property type="match status" value="1"/>
</dbReference>
<evidence type="ECO:0000313" key="5">
    <source>
        <dbReference type="EMBL" id="TDL20030.1"/>
    </source>
</evidence>